<evidence type="ECO:0000256" key="2">
    <source>
        <dbReference type="SAM" id="MobiDB-lite"/>
    </source>
</evidence>
<feature type="region of interest" description="Disordered" evidence="2">
    <location>
        <begin position="1"/>
        <end position="29"/>
    </location>
</feature>
<name>A0ABN0AYN9_9ACTN</name>
<dbReference type="EMBL" id="AEDQ01000033">
    <property type="protein sequence ID" value="EFL43629.1"/>
    <property type="molecule type" value="Genomic_DNA"/>
</dbReference>
<reference evidence="4 5" key="1">
    <citation type="submission" date="2010-08" db="EMBL/GenBank/DDBJ databases">
        <authorList>
            <person name="Durkin A.S."/>
            <person name="Madupu R."/>
            <person name="Torralba M."/>
            <person name="Gillis M."/>
            <person name="Methe B."/>
            <person name="Sutton G."/>
            <person name="Nelson K.E."/>
        </authorList>
    </citation>
    <scope>NUCLEOTIDE SEQUENCE [LARGE SCALE GENOMIC DNA]</scope>
    <source>
        <strain evidence="4 5">PB189-T1-4</strain>
    </source>
</reference>
<dbReference type="Gene3D" id="2.60.200.20">
    <property type="match status" value="1"/>
</dbReference>
<dbReference type="InterPro" id="IPR008984">
    <property type="entry name" value="SMAD_FHA_dom_sf"/>
</dbReference>
<comment type="caution">
    <text evidence="4">The sequence shown here is derived from an EMBL/GenBank/DDBJ whole genome shotgun (WGS) entry which is preliminary data.</text>
</comment>
<protein>
    <recommendedName>
        <fullName evidence="3">FHA domain-containing protein</fullName>
    </recommendedName>
</protein>
<keyword evidence="1" id="KW-0597">Phosphoprotein</keyword>
<evidence type="ECO:0000313" key="5">
    <source>
        <dbReference type="Proteomes" id="UP000004431"/>
    </source>
</evidence>
<dbReference type="InterPro" id="IPR000253">
    <property type="entry name" value="FHA_dom"/>
</dbReference>
<organism evidence="4 5">
    <name type="scientific">Fannyhessea vaginae PB189-T1-4</name>
    <dbReference type="NCBI Taxonomy" id="866774"/>
    <lineage>
        <taxon>Bacteria</taxon>
        <taxon>Bacillati</taxon>
        <taxon>Actinomycetota</taxon>
        <taxon>Coriobacteriia</taxon>
        <taxon>Coriobacteriales</taxon>
        <taxon>Atopobiaceae</taxon>
        <taxon>Fannyhessea</taxon>
    </lineage>
</organism>
<dbReference type="SMART" id="SM00240">
    <property type="entry name" value="FHA"/>
    <property type="match status" value="1"/>
</dbReference>
<accession>A0ABN0AYN9</accession>
<dbReference type="Proteomes" id="UP000004431">
    <property type="component" value="Unassembled WGS sequence"/>
</dbReference>
<evidence type="ECO:0000259" key="3">
    <source>
        <dbReference type="PROSITE" id="PS50006"/>
    </source>
</evidence>
<dbReference type="Pfam" id="PF00498">
    <property type="entry name" value="FHA"/>
    <property type="match status" value="1"/>
</dbReference>
<evidence type="ECO:0000313" key="4">
    <source>
        <dbReference type="EMBL" id="EFL43629.1"/>
    </source>
</evidence>
<dbReference type="CDD" id="cd00060">
    <property type="entry name" value="FHA"/>
    <property type="match status" value="1"/>
</dbReference>
<keyword evidence="5" id="KW-1185">Reference proteome</keyword>
<proteinExistence type="predicted"/>
<evidence type="ECO:0000256" key="1">
    <source>
        <dbReference type="ARBA" id="ARBA00022553"/>
    </source>
</evidence>
<dbReference type="SUPFAM" id="SSF49879">
    <property type="entry name" value="SMAD/FHA domain"/>
    <property type="match status" value="1"/>
</dbReference>
<feature type="domain" description="FHA" evidence="3">
    <location>
        <begin position="177"/>
        <end position="226"/>
    </location>
</feature>
<gene>
    <name evidence="4" type="ORF">HMPREF9248_0653</name>
</gene>
<dbReference type="RefSeq" id="WP_006304761.1">
    <property type="nucleotide sequence ID" value="NZ_AEDQ01000033.1"/>
</dbReference>
<dbReference type="PROSITE" id="PS50006">
    <property type="entry name" value="FHA_DOMAIN"/>
    <property type="match status" value="1"/>
</dbReference>
<sequence length="249" mass="27180">MSVAQKSVSTRSKPKKKARASAPPPREMRRAHELAVQAMEAAATGAPPDSLGNGALYQTKRCPVCDEELFADMDVCYGCLYDFSREPRPIDMNDVPPFDPPYTTYFPARARDGAADDGWVYNDTIPNDIDATAAYKTLAQSTSTRTSPGAAVAHDDMHYVRVHNDGIDVTVCFSDELSIGRLELNDVVLHSKAVSRTHSCFRADHGQVYIEDRGATNPARLRGRAISAPIAVHRGDHVDVCGTIFTLIS</sequence>
<feature type="compositionally biased region" description="Polar residues" evidence="2">
    <location>
        <begin position="1"/>
        <end position="10"/>
    </location>
</feature>